<dbReference type="Pfam" id="PF00903">
    <property type="entry name" value="Glyoxalase"/>
    <property type="match status" value="1"/>
</dbReference>
<dbReference type="OrthoDB" id="9804907at2"/>
<feature type="region of interest" description="Disordered" evidence="1">
    <location>
        <begin position="53"/>
        <end position="107"/>
    </location>
</feature>
<dbReference type="InterPro" id="IPR004360">
    <property type="entry name" value="Glyas_Fos-R_dOase_dom"/>
</dbReference>
<protein>
    <submittedName>
        <fullName evidence="3">VOC family protein</fullName>
    </submittedName>
</protein>
<comment type="caution">
    <text evidence="3">The sequence shown here is derived from an EMBL/GenBank/DDBJ whole genome shotgun (WGS) entry which is preliminary data.</text>
</comment>
<dbReference type="SUPFAM" id="SSF54593">
    <property type="entry name" value="Glyoxalase/Bleomycin resistance protein/Dihydroxybiphenyl dioxygenase"/>
    <property type="match status" value="1"/>
</dbReference>
<dbReference type="InterPro" id="IPR029068">
    <property type="entry name" value="Glyas_Bleomycin-R_OHBP_Dase"/>
</dbReference>
<reference evidence="3 4" key="1">
    <citation type="submission" date="2019-06" db="EMBL/GenBank/DDBJ databases">
        <authorList>
            <person name="Livingstone P."/>
            <person name="Whitworth D."/>
        </authorList>
    </citation>
    <scope>NUCLEOTIDE SEQUENCE [LARGE SCALE GENOMIC DNA]</scope>
    <source>
        <strain evidence="3 4">AM401</strain>
    </source>
</reference>
<gene>
    <name evidence="3" type="ORF">FJV41_28445</name>
</gene>
<accession>A0A540WU64</accession>
<sequence>MGVAGTHTYQAGSCDTKARQGSSGLGLDRLKKYVSSAESVPGTVHTATWLSHRRHEEDGVSSSSGVTMPPSVAEPPGETYVDVAPGVPGRRTSLATSESRGSGGGIACEPRAWCPPVPEGGSRPMGLGRTKAVPTLAVTDLKTARRFYSEVLGLEEVSELGEEGAAMFRSSGDSYLLLYERSTPSGSTATACSFAVEDVEATVDSLRSAGVKLEDYDIPEMGIQTRNGIATMGDIKSAWFKDPSGNILAIDNSLSQLEQRGRERRAGARSEDLHA</sequence>
<proteinExistence type="predicted"/>
<evidence type="ECO:0000313" key="3">
    <source>
        <dbReference type="EMBL" id="TQF12555.1"/>
    </source>
</evidence>
<dbReference type="CDD" id="cd06587">
    <property type="entry name" value="VOC"/>
    <property type="match status" value="1"/>
</dbReference>
<dbReference type="Proteomes" id="UP000315369">
    <property type="component" value="Unassembled WGS sequence"/>
</dbReference>
<dbReference type="PROSITE" id="PS51819">
    <property type="entry name" value="VOC"/>
    <property type="match status" value="1"/>
</dbReference>
<evidence type="ECO:0000259" key="2">
    <source>
        <dbReference type="PROSITE" id="PS51819"/>
    </source>
</evidence>
<dbReference type="Gene3D" id="3.10.180.10">
    <property type="entry name" value="2,3-Dihydroxybiphenyl 1,2-Dioxygenase, domain 1"/>
    <property type="match status" value="1"/>
</dbReference>
<dbReference type="EMBL" id="VIFM01000134">
    <property type="protein sequence ID" value="TQF12555.1"/>
    <property type="molecule type" value="Genomic_DNA"/>
</dbReference>
<name>A0A540WU64_9BACT</name>
<keyword evidence="4" id="KW-1185">Reference proteome</keyword>
<dbReference type="AlphaFoldDB" id="A0A540WU64"/>
<organism evidence="3 4">
    <name type="scientific">Myxococcus llanfairpwllgwyngyllgogerychwyrndrobwllllantysiliogogogochensis</name>
    <dbReference type="NCBI Taxonomy" id="2590453"/>
    <lineage>
        <taxon>Bacteria</taxon>
        <taxon>Pseudomonadati</taxon>
        <taxon>Myxococcota</taxon>
        <taxon>Myxococcia</taxon>
        <taxon>Myxococcales</taxon>
        <taxon>Cystobacterineae</taxon>
        <taxon>Myxococcaceae</taxon>
        <taxon>Myxococcus</taxon>
    </lineage>
</organism>
<evidence type="ECO:0000256" key="1">
    <source>
        <dbReference type="SAM" id="MobiDB-lite"/>
    </source>
</evidence>
<evidence type="ECO:0000313" key="4">
    <source>
        <dbReference type="Proteomes" id="UP000315369"/>
    </source>
</evidence>
<feature type="domain" description="VOC" evidence="2">
    <location>
        <begin position="129"/>
        <end position="253"/>
    </location>
</feature>
<dbReference type="InterPro" id="IPR037523">
    <property type="entry name" value="VOC_core"/>
</dbReference>